<dbReference type="Proteomes" id="UP000799779">
    <property type="component" value="Unassembled WGS sequence"/>
</dbReference>
<dbReference type="AlphaFoldDB" id="A0A6A5VZD6"/>
<feature type="signal peptide" evidence="2">
    <location>
        <begin position="1"/>
        <end position="18"/>
    </location>
</feature>
<evidence type="ECO:0000256" key="2">
    <source>
        <dbReference type="SAM" id="SignalP"/>
    </source>
</evidence>
<feature type="compositionally biased region" description="Basic and acidic residues" evidence="1">
    <location>
        <begin position="38"/>
        <end position="51"/>
    </location>
</feature>
<evidence type="ECO:0000313" key="3">
    <source>
        <dbReference type="EMBL" id="KAF1994883.1"/>
    </source>
</evidence>
<protein>
    <submittedName>
        <fullName evidence="3">Uncharacterized protein</fullName>
    </submittedName>
</protein>
<feature type="compositionally biased region" description="Low complexity" evidence="1">
    <location>
        <begin position="93"/>
        <end position="121"/>
    </location>
</feature>
<organism evidence="3 4">
    <name type="scientific">Amniculicola lignicola CBS 123094</name>
    <dbReference type="NCBI Taxonomy" id="1392246"/>
    <lineage>
        <taxon>Eukaryota</taxon>
        <taxon>Fungi</taxon>
        <taxon>Dikarya</taxon>
        <taxon>Ascomycota</taxon>
        <taxon>Pezizomycotina</taxon>
        <taxon>Dothideomycetes</taxon>
        <taxon>Pleosporomycetidae</taxon>
        <taxon>Pleosporales</taxon>
        <taxon>Amniculicolaceae</taxon>
        <taxon>Amniculicola</taxon>
    </lineage>
</organism>
<dbReference type="EMBL" id="ML977649">
    <property type="protein sequence ID" value="KAF1994883.1"/>
    <property type="molecule type" value="Genomic_DNA"/>
</dbReference>
<keyword evidence="2" id="KW-0732">Signal</keyword>
<proteinExistence type="predicted"/>
<evidence type="ECO:0000256" key="1">
    <source>
        <dbReference type="SAM" id="MobiDB-lite"/>
    </source>
</evidence>
<evidence type="ECO:0000313" key="4">
    <source>
        <dbReference type="Proteomes" id="UP000799779"/>
    </source>
</evidence>
<feature type="chain" id="PRO_5025614674" evidence="2">
    <location>
        <begin position="19"/>
        <end position="157"/>
    </location>
</feature>
<reference evidence="3" key="1">
    <citation type="journal article" date="2020" name="Stud. Mycol.">
        <title>101 Dothideomycetes genomes: a test case for predicting lifestyles and emergence of pathogens.</title>
        <authorList>
            <person name="Haridas S."/>
            <person name="Albert R."/>
            <person name="Binder M."/>
            <person name="Bloem J."/>
            <person name="Labutti K."/>
            <person name="Salamov A."/>
            <person name="Andreopoulos B."/>
            <person name="Baker S."/>
            <person name="Barry K."/>
            <person name="Bills G."/>
            <person name="Bluhm B."/>
            <person name="Cannon C."/>
            <person name="Castanera R."/>
            <person name="Culley D."/>
            <person name="Daum C."/>
            <person name="Ezra D."/>
            <person name="Gonzalez J."/>
            <person name="Henrissat B."/>
            <person name="Kuo A."/>
            <person name="Liang C."/>
            <person name="Lipzen A."/>
            <person name="Lutzoni F."/>
            <person name="Magnuson J."/>
            <person name="Mondo S."/>
            <person name="Nolan M."/>
            <person name="Ohm R."/>
            <person name="Pangilinan J."/>
            <person name="Park H.-J."/>
            <person name="Ramirez L."/>
            <person name="Alfaro M."/>
            <person name="Sun H."/>
            <person name="Tritt A."/>
            <person name="Yoshinaga Y."/>
            <person name="Zwiers L.-H."/>
            <person name="Turgeon B."/>
            <person name="Goodwin S."/>
            <person name="Spatafora J."/>
            <person name="Crous P."/>
            <person name="Grigoriev I."/>
        </authorList>
    </citation>
    <scope>NUCLEOTIDE SEQUENCE</scope>
    <source>
        <strain evidence="3">CBS 123094</strain>
    </source>
</reference>
<name>A0A6A5VZD6_9PLEO</name>
<sequence length="157" mass="15835">MRYPTVLFFLSLAATVMGHQGHDEETAMTGSATATATHTDHGNHDHDHEHTSSSYTGNWFNPSNALSYGPSATTLISSAPASPTTVHDEDHTSSQSAPASSVAPQVSSSTAPTVTTPGAVSTTSPAAVLVGTGAANMMYPQVIGVVAGGLMAGLALA</sequence>
<feature type="region of interest" description="Disordered" evidence="1">
    <location>
        <begin position="78"/>
        <end position="121"/>
    </location>
</feature>
<accession>A0A6A5VZD6</accession>
<gene>
    <name evidence="3" type="ORF">P154DRAFT_624328</name>
</gene>
<feature type="region of interest" description="Disordered" evidence="1">
    <location>
        <begin position="35"/>
        <end position="56"/>
    </location>
</feature>
<keyword evidence="4" id="KW-1185">Reference proteome</keyword>